<evidence type="ECO:0000256" key="1">
    <source>
        <dbReference type="SAM" id="MobiDB-lite"/>
    </source>
</evidence>
<comment type="caution">
    <text evidence="2">The sequence shown here is derived from an EMBL/GenBank/DDBJ whole genome shotgun (WGS) entry which is preliminary data.</text>
</comment>
<dbReference type="EMBL" id="BGZK01000844">
    <property type="protein sequence ID" value="GBP62605.1"/>
    <property type="molecule type" value="Genomic_DNA"/>
</dbReference>
<name>A0A4C1XK71_EUMVA</name>
<feature type="region of interest" description="Disordered" evidence="1">
    <location>
        <begin position="1"/>
        <end position="42"/>
    </location>
</feature>
<dbReference type="Proteomes" id="UP000299102">
    <property type="component" value="Unassembled WGS sequence"/>
</dbReference>
<organism evidence="2 3">
    <name type="scientific">Eumeta variegata</name>
    <name type="common">Bagworm moth</name>
    <name type="synonym">Eumeta japonica</name>
    <dbReference type="NCBI Taxonomy" id="151549"/>
    <lineage>
        <taxon>Eukaryota</taxon>
        <taxon>Metazoa</taxon>
        <taxon>Ecdysozoa</taxon>
        <taxon>Arthropoda</taxon>
        <taxon>Hexapoda</taxon>
        <taxon>Insecta</taxon>
        <taxon>Pterygota</taxon>
        <taxon>Neoptera</taxon>
        <taxon>Endopterygota</taxon>
        <taxon>Lepidoptera</taxon>
        <taxon>Glossata</taxon>
        <taxon>Ditrysia</taxon>
        <taxon>Tineoidea</taxon>
        <taxon>Psychidae</taxon>
        <taxon>Oiketicinae</taxon>
        <taxon>Eumeta</taxon>
    </lineage>
</organism>
<keyword evidence="3" id="KW-1185">Reference proteome</keyword>
<reference evidence="2 3" key="1">
    <citation type="journal article" date="2019" name="Commun. Biol.">
        <title>The bagworm genome reveals a unique fibroin gene that provides high tensile strength.</title>
        <authorList>
            <person name="Kono N."/>
            <person name="Nakamura H."/>
            <person name="Ohtoshi R."/>
            <person name="Tomita M."/>
            <person name="Numata K."/>
            <person name="Arakawa K."/>
        </authorList>
    </citation>
    <scope>NUCLEOTIDE SEQUENCE [LARGE SCALE GENOMIC DNA]</scope>
</reference>
<evidence type="ECO:0000313" key="2">
    <source>
        <dbReference type="EMBL" id="GBP62605.1"/>
    </source>
</evidence>
<protein>
    <submittedName>
        <fullName evidence="2">Uncharacterized protein</fullName>
    </submittedName>
</protein>
<sequence length="118" mass="12915">MVSPPKSERDRHKKVKGTRPFHSSTVSPPKSERDRARERETSSAVIKGLMAFIRSYQCNRRSRVSLPSSNVSIASFHKKASLAFPVSFCSVTSPPCGKCKSYVRILYAQLLGGAAASA</sequence>
<proteinExistence type="predicted"/>
<feature type="compositionally biased region" description="Basic and acidic residues" evidence="1">
    <location>
        <begin position="30"/>
        <end position="41"/>
    </location>
</feature>
<accession>A0A4C1XK71</accession>
<feature type="compositionally biased region" description="Basic and acidic residues" evidence="1">
    <location>
        <begin position="1"/>
        <end position="10"/>
    </location>
</feature>
<gene>
    <name evidence="2" type="ORF">EVAR_47042_1</name>
</gene>
<evidence type="ECO:0000313" key="3">
    <source>
        <dbReference type="Proteomes" id="UP000299102"/>
    </source>
</evidence>
<dbReference type="AlphaFoldDB" id="A0A4C1XK71"/>